<keyword evidence="2" id="KW-1185">Reference proteome</keyword>
<organism evidence="1 2">
    <name type="scientific">Scleroderma citrinum Foug A</name>
    <dbReference type="NCBI Taxonomy" id="1036808"/>
    <lineage>
        <taxon>Eukaryota</taxon>
        <taxon>Fungi</taxon>
        <taxon>Dikarya</taxon>
        <taxon>Basidiomycota</taxon>
        <taxon>Agaricomycotina</taxon>
        <taxon>Agaricomycetes</taxon>
        <taxon>Agaricomycetidae</taxon>
        <taxon>Boletales</taxon>
        <taxon>Sclerodermatineae</taxon>
        <taxon>Sclerodermataceae</taxon>
        <taxon>Scleroderma</taxon>
    </lineage>
</organism>
<reference evidence="2" key="2">
    <citation type="submission" date="2015-01" db="EMBL/GenBank/DDBJ databases">
        <title>Evolutionary Origins and Diversification of the Mycorrhizal Mutualists.</title>
        <authorList>
            <consortium name="DOE Joint Genome Institute"/>
            <consortium name="Mycorrhizal Genomics Consortium"/>
            <person name="Kohler A."/>
            <person name="Kuo A."/>
            <person name="Nagy L.G."/>
            <person name="Floudas D."/>
            <person name="Copeland A."/>
            <person name="Barry K.W."/>
            <person name="Cichocki N."/>
            <person name="Veneault-Fourrey C."/>
            <person name="LaButti K."/>
            <person name="Lindquist E.A."/>
            <person name="Lipzen A."/>
            <person name="Lundell T."/>
            <person name="Morin E."/>
            <person name="Murat C."/>
            <person name="Riley R."/>
            <person name="Ohm R."/>
            <person name="Sun H."/>
            <person name="Tunlid A."/>
            <person name="Henrissat B."/>
            <person name="Grigoriev I.V."/>
            <person name="Hibbett D.S."/>
            <person name="Martin F."/>
        </authorList>
    </citation>
    <scope>NUCLEOTIDE SEQUENCE [LARGE SCALE GENOMIC DNA]</scope>
    <source>
        <strain evidence="2">Foug A</strain>
    </source>
</reference>
<dbReference type="Proteomes" id="UP000053989">
    <property type="component" value="Unassembled WGS sequence"/>
</dbReference>
<evidence type="ECO:0000313" key="1">
    <source>
        <dbReference type="EMBL" id="KIM50607.1"/>
    </source>
</evidence>
<protein>
    <submittedName>
        <fullName evidence="1">Uncharacterized protein</fullName>
    </submittedName>
</protein>
<sequence>MSAPACSSSIYTAPSACKYLVEHSLLQQNQDPNNNSLSYALLHLTFTLGVTAPTADTIRLIAIFIDTMLPHPSTPSPETTPPLTHPTLLEQIDKLTASVQEIKEAADINKSSAEALTRTIDVSKEEMHMATQLVADATEALTTTLPTHPQSDDDDDHTLAKRPQPTSYAAAVKHSPHARVVTHCTAQTRTIRLTPPSDDTGSSLAELSEEVLIQKANLALDLACEHGSPTPPEAQFISAQKTANKNVLYEVNSEETVAWQ</sequence>
<evidence type="ECO:0000313" key="2">
    <source>
        <dbReference type="Proteomes" id="UP000053989"/>
    </source>
</evidence>
<accession>A0A0C2ZC89</accession>
<gene>
    <name evidence="1" type="ORF">SCLCIDRAFT_34133</name>
</gene>
<dbReference type="EMBL" id="KN822369">
    <property type="protein sequence ID" value="KIM50607.1"/>
    <property type="molecule type" value="Genomic_DNA"/>
</dbReference>
<reference evidence="1 2" key="1">
    <citation type="submission" date="2014-04" db="EMBL/GenBank/DDBJ databases">
        <authorList>
            <consortium name="DOE Joint Genome Institute"/>
            <person name="Kuo A."/>
            <person name="Kohler A."/>
            <person name="Nagy L.G."/>
            <person name="Floudas D."/>
            <person name="Copeland A."/>
            <person name="Barry K.W."/>
            <person name="Cichocki N."/>
            <person name="Veneault-Fourrey C."/>
            <person name="LaButti K."/>
            <person name="Lindquist E.A."/>
            <person name="Lipzen A."/>
            <person name="Lundell T."/>
            <person name="Morin E."/>
            <person name="Murat C."/>
            <person name="Sun H."/>
            <person name="Tunlid A."/>
            <person name="Henrissat B."/>
            <person name="Grigoriev I.V."/>
            <person name="Hibbett D.S."/>
            <person name="Martin F."/>
            <person name="Nordberg H.P."/>
            <person name="Cantor M.N."/>
            <person name="Hua S.X."/>
        </authorList>
    </citation>
    <scope>NUCLEOTIDE SEQUENCE [LARGE SCALE GENOMIC DNA]</scope>
    <source>
        <strain evidence="1 2">Foug A</strain>
    </source>
</reference>
<dbReference type="InParanoid" id="A0A0C2ZC89"/>
<dbReference type="AlphaFoldDB" id="A0A0C2ZC89"/>
<dbReference type="OrthoDB" id="2666604at2759"/>
<proteinExistence type="predicted"/>
<name>A0A0C2ZC89_9AGAM</name>
<dbReference type="HOGENOM" id="CLU_093570_0_0_1"/>